<dbReference type="HOGENOM" id="CLU_021776_2_0_1"/>
<feature type="region of interest" description="Disordered" evidence="2">
    <location>
        <begin position="339"/>
        <end position="367"/>
    </location>
</feature>
<dbReference type="PaxDb" id="4113-PGSC0003DMT400085175"/>
<protein>
    <recommendedName>
        <fullName evidence="3">Putative plant transposon protein domain-containing protein</fullName>
    </recommendedName>
</protein>
<evidence type="ECO:0000256" key="1">
    <source>
        <dbReference type="SAM" id="Coils"/>
    </source>
</evidence>
<dbReference type="AlphaFoldDB" id="M1D8X1"/>
<keyword evidence="1" id="KW-0175">Coiled coil</keyword>
<feature type="coiled-coil region" evidence="1">
    <location>
        <begin position="377"/>
        <end position="418"/>
    </location>
</feature>
<dbReference type="InParanoid" id="M1D8X1"/>
<reference evidence="5" key="1">
    <citation type="journal article" date="2011" name="Nature">
        <title>Genome sequence and analysis of the tuber crop potato.</title>
        <authorList>
            <consortium name="The Potato Genome Sequencing Consortium"/>
        </authorList>
    </citation>
    <scope>NUCLEOTIDE SEQUENCE [LARGE SCALE GENOMIC DNA]</scope>
    <source>
        <strain evidence="5">cv. DM1-3 516 R44</strain>
    </source>
</reference>
<reference evidence="4" key="2">
    <citation type="submission" date="2015-06" db="UniProtKB">
        <authorList>
            <consortium name="EnsemblPlants"/>
        </authorList>
    </citation>
    <scope>IDENTIFICATION</scope>
    <source>
        <strain evidence="4">DM1-3 516 R44</strain>
    </source>
</reference>
<dbReference type="Proteomes" id="UP000011115">
    <property type="component" value="Unassembled WGS sequence"/>
</dbReference>
<organism evidence="4 5">
    <name type="scientific">Solanum tuberosum</name>
    <name type="common">Potato</name>
    <dbReference type="NCBI Taxonomy" id="4113"/>
    <lineage>
        <taxon>Eukaryota</taxon>
        <taxon>Viridiplantae</taxon>
        <taxon>Streptophyta</taxon>
        <taxon>Embryophyta</taxon>
        <taxon>Tracheophyta</taxon>
        <taxon>Spermatophyta</taxon>
        <taxon>Magnoliopsida</taxon>
        <taxon>eudicotyledons</taxon>
        <taxon>Gunneridae</taxon>
        <taxon>Pentapetalae</taxon>
        <taxon>asterids</taxon>
        <taxon>lamiids</taxon>
        <taxon>Solanales</taxon>
        <taxon>Solanaceae</taxon>
        <taxon>Solanoideae</taxon>
        <taxon>Solaneae</taxon>
        <taxon>Solanum</taxon>
    </lineage>
</organism>
<feature type="compositionally biased region" description="Low complexity" evidence="2">
    <location>
        <begin position="344"/>
        <end position="366"/>
    </location>
</feature>
<dbReference type="EnsemblPlants" id="PGSC0003DMT400085175">
    <property type="protein sequence ID" value="PGSC0003DMT400085175"/>
    <property type="gene ID" value="PGSC0003DMG400034746"/>
</dbReference>
<dbReference type="InterPro" id="IPR046796">
    <property type="entry name" value="Transposase_32_dom"/>
</dbReference>
<keyword evidence="5" id="KW-1185">Reference proteome</keyword>
<name>M1D8X1_SOLTU</name>
<feature type="region of interest" description="Disordered" evidence="2">
    <location>
        <begin position="61"/>
        <end position="129"/>
    </location>
</feature>
<dbReference type="Gramene" id="PGSC0003DMT400085175">
    <property type="protein sequence ID" value="PGSC0003DMT400085175"/>
    <property type="gene ID" value="PGSC0003DMG400034746"/>
</dbReference>
<sequence length="515" mass="56375">MSKIMTQLHILSKNVMGAGARDVNVRGVECTNLEEAKFEALYSEEVNFLANQGGGYRSNYLSSSSGEELGSKSDADLGSQSHDGSGGSAESESGSQEDTTTSPPAIGPQAGTRAQREAGAVEGDDEVTPDDTMVQYVHLREFDPVVRQHLIDCFRSLWTVNRSKEFFEKRILNKSGGFRKRPLMLETRVMMAEIQAFPEIYRLFVNISEETINRMLHGPEYTTPAYVRLFEGKHHIVTKREAVAWVSDPHVPITKASLTFLAKIWWSIVRAQLRPTTNSNTLSPSLASLVAYLMAGYLVNMGQIISTEMRDRALNEREGAVGPLVVVPHTPVVIPQVADQTEQGESSQPASGASSSPPASTTQAPERNVLAVEKSIKDEMRKKLVVLKNRMDASSSNNEEFKKQLAEMLAQVAKLAEKLVQVPTPVMLESLMKIFSEQLTTQSLDNLWGNSLRANLERENTKPKNLMRRSLLTLLAGASGSRVPAQVSGSQSDPTMVSKSAPIDKGANVDPDTGA</sequence>
<feature type="domain" description="Putative plant transposon protein" evidence="3">
    <location>
        <begin position="205"/>
        <end position="317"/>
    </location>
</feature>
<evidence type="ECO:0000313" key="5">
    <source>
        <dbReference type="Proteomes" id="UP000011115"/>
    </source>
</evidence>
<evidence type="ECO:0000313" key="4">
    <source>
        <dbReference type="EnsemblPlants" id="PGSC0003DMT400085175"/>
    </source>
</evidence>
<feature type="compositionally biased region" description="Polar residues" evidence="2">
    <location>
        <begin position="487"/>
        <end position="498"/>
    </location>
</feature>
<proteinExistence type="predicted"/>
<accession>M1D8X1</accession>
<evidence type="ECO:0000259" key="3">
    <source>
        <dbReference type="Pfam" id="PF20167"/>
    </source>
</evidence>
<feature type="region of interest" description="Disordered" evidence="2">
    <location>
        <begin position="479"/>
        <end position="515"/>
    </location>
</feature>
<evidence type="ECO:0000256" key="2">
    <source>
        <dbReference type="SAM" id="MobiDB-lite"/>
    </source>
</evidence>
<dbReference type="Pfam" id="PF20167">
    <property type="entry name" value="Transposase_32"/>
    <property type="match status" value="1"/>
</dbReference>